<feature type="coiled-coil region" evidence="1">
    <location>
        <begin position="4"/>
        <end position="45"/>
    </location>
</feature>
<reference evidence="3" key="1">
    <citation type="submission" date="2014-07" db="EMBL/GenBank/DDBJ databases">
        <authorList>
            <person name="Martin A.A"/>
            <person name="De Silva N."/>
        </authorList>
    </citation>
    <scope>NUCLEOTIDE SEQUENCE</scope>
</reference>
<organism evidence="3 4">
    <name type="scientific">Strongyloides venezuelensis</name>
    <name type="common">Threadworm</name>
    <dbReference type="NCBI Taxonomy" id="75913"/>
    <lineage>
        <taxon>Eukaryota</taxon>
        <taxon>Metazoa</taxon>
        <taxon>Ecdysozoa</taxon>
        <taxon>Nematoda</taxon>
        <taxon>Chromadorea</taxon>
        <taxon>Rhabditida</taxon>
        <taxon>Tylenchina</taxon>
        <taxon>Panagrolaimomorpha</taxon>
        <taxon>Strongyloidoidea</taxon>
        <taxon>Strongyloididae</taxon>
        <taxon>Strongyloides</taxon>
    </lineage>
</organism>
<accession>A0A0K0FGV9</accession>
<evidence type="ECO:0000256" key="1">
    <source>
        <dbReference type="SAM" id="Coils"/>
    </source>
</evidence>
<evidence type="ECO:0000313" key="3">
    <source>
        <dbReference type="Proteomes" id="UP000035680"/>
    </source>
</evidence>
<feature type="transmembrane region" description="Helical" evidence="2">
    <location>
        <begin position="257"/>
        <end position="277"/>
    </location>
</feature>
<feature type="transmembrane region" description="Helical" evidence="2">
    <location>
        <begin position="342"/>
        <end position="358"/>
    </location>
</feature>
<dbReference type="WBParaSite" id="SVE_0811600.1">
    <property type="protein sequence ID" value="SVE_0811600.1"/>
    <property type="gene ID" value="SVE_0811600"/>
</dbReference>
<dbReference type="Proteomes" id="UP000035680">
    <property type="component" value="Unassembled WGS sequence"/>
</dbReference>
<keyword evidence="2" id="KW-0812">Transmembrane</keyword>
<evidence type="ECO:0000256" key="2">
    <source>
        <dbReference type="SAM" id="Phobius"/>
    </source>
</evidence>
<sequence length="525" mass="61329">MYNENISKNERNDYLEEIKNLKIQLEEEKVKRELLESKVDELDAKINTILSTVEYQLTFSYLTKIWSVGDNFELFKGAVIKLQEKTTSENDDDSTKNKLYQNLKNFEIEKEDLLKTGIFPKEIEEKYSMPKNPFKRVNQGTKLLEESLVNLLVDEYVQFSMYYFMGLALFENEVAKKYIKRGYELLSNIIKNNKNRDSRVKRWSFEGHQLPSNTFAYSRQNFCLNNLFFLGAGIYFEVINVPLMMSNSNGDKESPWGTLLSILKLSISFLFSIIVLFHLLAKKFKILIVLLGNVCCTIVASFNKASVHSYLPFFRTFCSTRNNIMSVNRGPSLLYTEAVRCFYLNFIGLQVVLAVAAFKMKPNKPVNLYLDKRPDNHLFINLVSSNPHNNVFSKLFNSFKRGRVRSQQNFSAGYWGVYKNEQMLSVIVAHFMYACSKTKNFKTGLTLARILLNSSDKWINEQQIYNSYCDLHELIKDTKERFDNDIQRQRRKLNPVDLVVRIVMIRKDSETSQRTNPHGKIYLKF</sequence>
<reference evidence="4" key="2">
    <citation type="submission" date="2015-08" db="UniProtKB">
        <authorList>
            <consortium name="WormBaseParasite"/>
        </authorList>
    </citation>
    <scope>IDENTIFICATION</scope>
</reference>
<feature type="transmembrane region" description="Helical" evidence="2">
    <location>
        <begin position="284"/>
        <end position="302"/>
    </location>
</feature>
<name>A0A0K0FGV9_STRVS</name>
<keyword evidence="2" id="KW-0472">Membrane</keyword>
<protein>
    <submittedName>
        <fullName evidence="4">Nucleoporin NDC1</fullName>
    </submittedName>
</protein>
<feature type="transmembrane region" description="Helical" evidence="2">
    <location>
        <begin position="227"/>
        <end position="245"/>
    </location>
</feature>
<keyword evidence="2" id="KW-1133">Transmembrane helix</keyword>
<evidence type="ECO:0000313" key="4">
    <source>
        <dbReference type="WBParaSite" id="SVE_0811600.1"/>
    </source>
</evidence>
<keyword evidence="1" id="KW-0175">Coiled coil</keyword>
<keyword evidence="3" id="KW-1185">Reference proteome</keyword>
<dbReference type="AlphaFoldDB" id="A0A0K0FGV9"/>
<proteinExistence type="predicted"/>